<comment type="caution">
    <text evidence="1">The sequence shown here is derived from an EMBL/GenBank/DDBJ whole genome shotgun (WGS) entry which is preliminary data.</text>
</comment>
<protein>
    <submittedName>
        <fullName evidence="1">Uncharacterized protein</fullName>
    </submittedName>
</protein>
<name>A0A1Y2DNS5_9FUNG</name>
<evidence type="ECO:0000313" key="1">
    <source>
        <dbReference type="EMBL" id="ORY60305.1"/>
    </source>
</evidence>
<sequence length="630" mass="74089">MYYKNLDITNYHKEDIINAIEKNESKKQYNDHNSHQFFVTFLIDIYHISNYDMKIGNDIIQGFKNDIKKYFECATLTLLEAYLFKTNTNIMNLKKKLTLYIRFKNIPSTDISVISNLKNIIWKPLFQSLSIIHENSFYNIKGIITALYLPEYFVNYYTFICDNPSCKRYNEKKMLHQNYNYSYTSNGIEVLPNAVDKKFIENNICTYCKRHRKEIVEERIGTLIQKGMLSVLEKNGCYYNTCTIFIEAPKLFYNDYYIKISTLKTNQELVEHHINQSYIPKSISFFLKYPKLSFHYLIEWEKNSYQFTSEKIHLMFVLDDYQPLFLRLIEGAQKMRRNHEMFKENNKYRPLIEISTTTDKNINVPSFIGGGDLCYAKDGVLKVPFSFLTPKEVKHVISVNNNNISIPLQGNQIECFVPLVNTTIIWGLYDIQYLNIKNKKGKSTIKYIKDLILKDTDALSINFSNFNLYSYMRTVPNEKIDKLICEDIIEPLCYMEKDNDGNDEENIKIPDITREDFIFFINTVSNIDVKISEDCNKLIQEYCHIYRTKIKLTIELSSIVHMYQLCFRNIAIVDDALVAIIIYEESVAALEKSSSLLSFKSLPNDLDNFSSYGTLKIEERISCYKKIILI</sequence>
<reference evidence="1 2" key="1">
    <citation type="submission" date="2016-08" db="EMBL/GenBank/DDBJ databases">
        <title>A Parts List for Fungal Cellulosomes Revealed by Comparative Genomics.</title>
        <authorList>
            <consortium name="DOE Joint Genome Institute"/>
            <person name="Haitjema C.H."/>
            <person name="Gilmore S.P."/>
            <person name="Henske J.K."/>
            <person name="Solomon K.V."/>
            <person name="De Groot R."/>
            <person name="Kuo A."/>
            <person name="Mondo S.J."/>
            <person name="Salamov A.A."/>
            <person name="Labutti K."/>
            <person name="Zhao Z."/>
            <person name="Chiniquy J."/>
            <person name="Barry K."/>
            <person name="Brewer H.M."/>
            <person name="Purvine S.O."/>
            <person name="Wright A.T."/>
            <person name="Boxma B."/>
            <person name="Van Alen T."/>
            <person name="Hackstein J.H."/>
            <person name="Baker S.E."/>
            <person name="Grigoriev I.V."/>
            <person name="O'Malley M.A."/>
        </authorList>
    </citation>
    <scope>NUCLEOTIDE SEQUENCE [LARGE SCALE GENOMIC DNA]</scope>
    <source>
        <strain evidence="1 2">G1</strain>
    </source>
</reference>
<organism evidence="1 2">
    <name type="scientific">Neocallimastix californiae</name>
    <dbReference type="NCBI Taxonomy" id="1754190"/>
    <lineage>
        <taxon>Eukaryota</taxon>
        <taxon>Fungi</taxon>
        <taxon>Fungi incertae sedis</taxon>
        <taxon>Chytridiomycota</taxon>
        <taxon>Chytridiomycota incertae sedis</taxon>
        <taxon>Neocallimastigomycetes</taxon>
        <taxon>Neocallimastigales</taxon>
        <taxon>Neocallimastigaceae</taxon>
        <taxon>Neocallimastix</taxon>
    </lineage>
</organism>
<dbReference type="AlphaFoldDB" id="A0A1Y2DNS5"/>
<gene>
    <name evidence="1" type="ORF">LY90DRAFT_505823</name>
</gene>
<keyword evidence="2" id="KW-1185">Reference proteome</keyword>
<evidence type="ECO:0000313" key="2">
    <source>
        <dbReference type="Proteomes" id="UP000193920"/>
    </source>
</evidence>
<dbReference type="OrthoDB" id="2015372at2759"/>
<dbReference type="STRING" id="1754190.A0A1Y2DNS5"/>
<proteinExistence type="predicted"/>
<accession>A0A1Y2DNS5</accession>
<dbReference type="EMBL" id="MCOG01000062">
    <property type="protein sequence ID" value="ORY60305.1"/>
    <property type="molecule type" value="Genomic_DNA"/>
</dbReference>
<dbReference type="Proteomes" id="UP000193920">
    <property type="component" value="Unassembled WGS sequence"/>
</dbReference>